<dbReference type="GO" id="GO:0003677">
    <property type="term" value="F:DNA binding"/>
    <property type="evidence" value="ECO:0007669"/>
    <property type="project" value="UniProtKB-UniRule"/>
</dbReference>
<dbReference type="PROSITE" id="PS51733">
    <property type="entry name" value="BPL_LPL_CATALYTIC"/>
    <property type="match status" value="1"/>
</dbReference>
<evidence type="ECO:0000256" key="4">
    <source>
        <dbReference type="ARBA" id="ARBA00023267"/>
    </source>
</evidence>
<evidence type="ECO:0000256" key="3">
    <source>
        <dbReference type="ARBA" id="ARBA00022840"/>
    </source>
</evidence>
<protein>
    <recommendedName>
        <fullName evidence="5">Bifunctional ligase/repressor BirA</fullName>
    </recommendedName>
    <alternativeName>
        <fullName evidence="5">Biotin--[acetyl-CoA-carboxylase] ligase</fullName>
        <ecNumber evidence="5">6.3.4.15</ecNumber>
    </alternativeName>
    <alternativeName>
        <fullName evidence="5">Biotin--protein ligase</fullName>
    </alternativeName>
    <alternativeName>
        <fullName evidence="5">Biotin-[acetyl-CoA carboxylase] synthetase</fullName>
    </alternativeName>
</protein>
<comment type="similarity">
    <text evidence="5">Belongs to the biotin--protein ligase family.</text>
</comment>
<dbReference type="Gene3D" id="3.30.930.10">
    <property type="entry name" value="Bira Bifunctional Protein, Domain 2"/>
    <property type="match status" value="1"/>
</dbReference>
<reference evidence="7 10" key="2">
    <citation type="submission" date="2021-01" db="EMBL/GenBank/DDBJ databases">
        <title>FDA dAtabase for Regulatory Grade micrObial Sequences (FDA-ARGOS): Supporting development and validation of Infectious Disease Dx tests.</title>
        <authorList>
            <person name="Sproer C."/>
            <person name="Gronow S."/>
            <person name="Severitt S."/>
            <person name="Schroder I."/>
            <person name="Tallon L."/>
            <person name="Sadzewicz L."/>
            <person name="Zhao X."/>
            <person name="Boylan J."/>
            <person name="Ott S."/>
            <person name="Bowen H."/>
            <person name="Vavikolanu K."/>
            <person name="Mehta A."/>
            <person name="Aluvathingal J."/>
            <person name="Nadendla S."/>
            <person name="Lowell S."/>
            <person name="Myers T."/>
            <person name="Yan Y."/>
            <person name="Sichtig H."/>
        </authorList>
    </citation>
    <scope>NUCLEOTIDE SEQUENCE [LARGE SCALE GENOMIC DNA]</scope>
    <source>
        <strain evidence="7 10">FDAARGOS_1148</strain>
    </source>
</reference>
<dbReference type="Gene3D" id="2.30.30.100">
    <property type="match status" value="1"/>
</dbReference>
<dbReference type="InterPro" id="IPR036390">
    <property type="entry name" value="WH_DNA-bd_sf"/>
</dbReference>
<dbReference type="GeneID" id="93726624"/>
<organism evidence="8 9">
    <name type="scientific">Staphylococcus condimenti</name>
    <dbReference type="NCBI Taxonomy" id="70255"/>
    <lineage>
        <taxon>Bacteria</taxon>
        <taxon>Bacillati</taxon>
        <taxon>Bacillota</taxon>
        <taxon>Bacilli</taxon>
        <taxon>Bacillales</taxon>
        <taxon>Staphylococcaceae</taxon>
        <taxon>Staphylococcus</taxon>
    </lineage>
</organism>
<dbReference type="Pfam" id="PF03099">
    <property type="entry name" value="BPL_LplA_LipB"/>
    <property type="match status" value="1"/>
</dbReference>
<dbReference type="GO" id="GO:0004077">
    <property type="term" value="F:biotin--[biotin carboxyl-carrier protein] ligase activity"/>
    <property type="evidence" value="ECO:0007669"/>
    <property type="project" value="UniProtKB-UniRule"/>
</dbReference>
<keyword evidence="5" id="KW-0678">Repressor</keyword>
<keyword evidence="4 5" id="KW-0092">Biotin</keyword>
<proteinExistence type="inferred from homology"/>
<reference evidence="8 9" key="1">
    <citation type="submission" date="2018-11" db="EMBL/GenBank/DDBJ databases">
        <title>Genomic profiling of Staphylococcus species from a Poultry farm system in KwaZulu-Natal, South Africa.</title>
        <authorList>
            <person name="Amoako D.G."/>
            <person name="Somboro A.M."/>
            <person name="Abia A.L.K."/>
            <person name="Bester L.A."/>
            <person name="Essack S.Y."/>
        </authorList>
    </citation>
    <scope>NUCLEOTIDE SEQUENCE [LARGE SCALE GENOMIC DNA]</scope>
    <source>
        <strain evidence="8 9">SA11</strain>
    </source>
</reference>
<evidence type="ECO:0000313" key="9">
    <source>
        <dbReference type="Proteomes" id="UP000293854"/>
    </source>
</evidence>
<dbReference type="KEGG" id="scv:A4G25_02020"/>
<dbReference type="GO" id="GO:0005737">
    <property type="term" value="C:cytoplasm"/>
    <property type="evidence" value="ECO:0007669"/>
    <property type="project" value="TreeGrafter"/>
</dbReference>
<feature type="DNA-binding region" description="H-T-H motif" evidence="5">
    <location>
        <begin position="22"/>
        <end position="41"/>
    </location>
</feature>
<evidence type="ECO:0000259" key="6">
    <source>
        <dbReference type="PROSITE" id="PS51733"/>
    </source>
</evidence>
<dbReference type="AlphaFoldDB" id="A0A143PAL0"/>
<sequence length="323" mass="36969">MSKYSQDVVQILYENQPEFVSGQTIAEQLNISRTSVKKIIDQLKAEGCEINSVNQKGHQLKQLADIWYPGIVEKIVDAQGFFQETFVFPTIDSTQLAAKQKLVGNQDSILVLSNEQTKGRGRFNRPWDSAKGKGLWMSAVFRPNVPFSMITTFNLFMALAIRETIQEFSNDRVAVKWPNDIYIGDKKVCGFLTEMSANSDGIEAVICGIGINMNQEASEFPDEIAHRATSIFNHFDEKVNRYAFLKYLLENINKRYIQFLTVPFESIREEYIEHSNIWNRKLKFTENDEQFPGKAIGIDKDGFLLVEDEKGEKHRLMSADIDL</sequence>
<dbReference type="InterPro" id="IPR045864">
    <property type="entry name" value="aa-tRNA-synth_II/BPL/LPL"/>
</dbReference>
<dbReference type="CDD" id="cd16442">
    <property type="entry name" value="BPL"/>
    <property type="match status" value="1"/>
</dbReference>
<dbReference type="EMBL" id="CP068073">
    <property type="protein sequence ID" value="QQS83435.1"/>
    <property type="molecule type" value="Genomic_DNA"/>
</dbReference>
<dbReference type="InterPro" id="IPR008988">
    <property type="entry name" value="Transcriptional_repressor_C"/>
</dbReference>
<dbReference type="RefSeq" id="WP_047131066.1">
    <property type="nucleotide sequence ID" value="NZ_CP015114.1"/>
</dbReference>
<evidence type="ECO:0000256" key="5">
    <source>
        <dbReference type="HAMAP-Rule" id="MF_00978"/>
    </source>
</evidence>
<dbReference type="GO" id="GO:0005524">
    <property type="term" value="F:ATP binding"/>
    <property type="evidence" value="ECO:0007669"/>
    <property type="project" value="UniProtKB-UniRule"/>
</dbReference>
<name>A0A143PAL0_9STAP</name>
<dbReference type="SUPFAM" id="SSF50037">
    <property type="entry name" value="C-terminal domain of transcriptional repressors"/>
    <property type="match status" value="1"/>
</dbReference>
<keyword evidence="2 5" id="KW-0547">Nucleotide-binding</keyword>
<feature type="binding site" evidence="5">
    <location>
        <position position="187"/>
    </location>
    <ligand>
        <name>biotin</name>
        <dbReference type="ChEBI" id="CHEBI:57586"/>
    </ligand>
</feature>
<comment type="function">
    <text evidence="5">Acts both as a biotin--[acetyl-CoA-carboxylase] ligase and a repressor.</text>
</comment>
<dbReference type="InterPro" id="IPR013196">
    <property type="entry name" value="HTH_11"/>
</dbReference>
<dbReference type="SUPFAM" id="SSF46785">
    <property type="entry name" value="Winged helix' DNA-binding domain"/>
    <property type="match status" value="1"/>
</dbReference>
<dbReference type="GO" id="GO:0006355">
    <property type="term" value="P:regulation of DNA-templated transcription"/>
    <property type="evidence" value="ECO:0007669"/>
    <property type="project" value="UniProtKB-UniRule"/>
</dbReference>
<dbReference type="Proteomes" id="UP000595942">
    <property type="component" value="Chromosome"/>
</dbReference>
<dbReference type="InterPro" id="IPR004408">
    <property type="entry name" value="Biotin_CoA_COase_ligase"/>
</dbReference>
<comment type="catalytic activity">
    <reaction evidence="5">
        <text>biotin + L-lysyl-[protein] + ATP = N(6)-biotinyl-L-lysyl-[protein] + AMP + diphosphate + H(+)</text>
        <dbReference type="Rhea" id="RHEA:11756"/>
        <dbReference type="Rhea" id="RHEA-COMP:9752"/>
        <dbReference type="Rhea" id="RHEA-COMP:10505"/>
        <dbReference type="ChEBI" id="CHEBI:15378"/>
        <dbReference type="ChEBI" id="CHEBI:29969"/>
        <dbReference type="ChEBI" id="CHEBI:30616"/>
        <dbReference type="ChEBI" id="CHEBI:33019"/>
        <dbReference type="ChEBI" id="CHEBI:57586"/>
        <dbReference type="ChEBI" id="CHEBI:83144"/>
        <dbReference type="ChEBI" id="CHEBI:456215"/>
        <dbReference type="EC" id="6.3.4.15"/>
    </reaction>
</comment>
<keyword evidence="5" id="KW-0805">Transcription regulation</keyword>
<dbReference type="GO" id="GO:0009249">
    <property type="term" value="P:protein lipoylation"/>
    <property type="evidence" value="ECO:0007669"/>
    <property type="project" value="UniProtKB-ARBA"/>
</dbReference>
<dbReference type="PANTHER" id="PTHR12835">
    <property type="entry name" value="BIOTIN PROTEIN LIGASE"/>
    <property type="match status" value="1"/>
</dbReference>
<dbReference type="Pfam" id="PF08279">
    <property type="entry name" value="HTH_11"/>
    <property type="match status" value="1"/>
</dbReference>
<keyword evidence="3 5" id="KW-0067">ATP-binding</keyword>
<dbReference type="GO" id="GO:0016740">
    <property type="term" value="F:transferase activity"/>
    <property type="evidence" value="ECO:0007669"/>
    <property type="project" value="UniProtKB-ARBA"/>
</dbReference>
<keyword evidence="10" id="KW-1185">Reference proteome</keyword>
<evidence type="ECO:0000256" key="2">
    <source>
        <dbReference type="ARBA" id="ARBA00022741"/>
    </source>
</evidence>
<dbReference type="HAMAP" id="MF_00978">
    <property type="entry name" value="Bifunct_BirA"/>
    <property type="match status" value="1"/>
</dbReference>
<evidence type="ECO:0000313" key="7">
    <source>
        <dbReference type="EMBL" id="QQS83435.1"/>
    </source>
</evidence>
<keyword evidence="5" id="KW-0804">Transcription</keyword>
<evidence type="ECO:0000313" key="8">
    <source>
        <dbReference type="EMBL" id="RZI02543.1"/>
    </source>
</evidence>
<dbReference type="InterPro" id="IPR036388">
    <property type="entry name" value="WH-like_DNA-bd_sf"/>
</dbReference>
<dbReference type="Proteomes" id="UP000293854">
    <property type="component" value="Unassembled WGS sequence"/>
</dbReference>
<dbReference type="EMBL" id="RQTE01000095">
    <property type="protein sequence ID" value="RZI02543.1"/>
    <property type="molecule type" value="Genomic_DNA"/>
</dbReference>
<dbReference type="InterPro" id="IPR003142">
    <property type="entry name" value="BPL_C"/>
</dbReference>
<dbReference type="PANTHER" id="PTHR12835:SF5">
    <property type="entry name" value="BIOTIN--PROTEIN LIGASE"/>
    <property type="match status" value="1"/>
</dbReference>
<dbReference type="OrthoDB" id="9807064at2"/>
<keyword evidence="1 5" id="KW-0436">Ligase</keyword>
<dbReference type="InterPro" id="IPR004143">
    <property type="entry name" value="BPL_LPL_catalytic"/>
</dbReference>
<dbReference type="SUPFAM" id="SSF55681">
    <property type="entry name" value="Class II aaRS and biotin synthetases"/>
    <property type="match status" value="1"/>
</dbReference>
<accession>A0A143PAL0</accession>
<comment type="caution">
    <text evidence="5">Lacks conserved residue(s) required for the propagation of feature annotation.</text>
</comment>
<dbReference type="InterPro" id="IPR030855">
    <property type="entry name" value="Bifunct_BirA"/>
</dbReference>
<dbReference type="EC" id="6.3.4.15" evidence="5"/>
<dbReference type="NCBIfam" id="TIGR00121">
    <property type="entry name" value="birA_ligase"/>
    <property type="match status" value="1"/>
</dbReference>
<feature type="domain" description="BPL/LPL catalytic" evidence="6">
    <location>
        <begin position="80"/>
        <end position="260"/>
    </location>
</feature>
<keyword evidence="5" id="KW-0238">DNA-binding</keyword>
<evidence type="ECO:0000313" key="10">
    <source>
        <dbReference type="Proteomes" id="UP000595942"/>
    </source>
</evidence>
<dbReference type="Pfam" id="PF02237">
    <property type="entry name" value="BPL_C"/>
    <property type="match status" value="1"/>
</dbReference>
<evidence type="ECO:0000256" key="1">
    <source>
        <dbReference type="ARBA" id="ARBA00022598"/>
    </source>
</evidence>
<dbReference type="Gene3D" id="1.10.10.10">
    <property type="entry name" value="Winged helix-like DNA-binding domain superfamily/Winged helix DNA-binding domain"/>
    <property type="match status" value="1"/>
</dbReference>
<gene>
    <name evidence="5" type="primary">birA</name>
    <name evidence="8" type="ORF">EIG99_06000</name>
    <name evidence="7" type="ORF">I6J05_03690</name>
</gene>
<feature type="binding site" evidence="5">
    <location>
        <begin position="120"/>
        <end position="122"/>
    </location>
    <ligand>
        <name>biotin</name>
        <dbReference type="ChEBI" id="CHEBI:57586"/>
    </ligand>
</feature>
<feature type="binding site" evidence="5">
    <location>
        <position position="116"/>
    </location>
    <ligand>
        <name>biotin</name>
        <dbReference type="ChEBI" id="CHEBI:57586"/>
    </ligand>
</feature>